<reference evidence="2" key="1">
    <citation type="submission" date="2023-06" db="EMBL/GenBank/DDBJ databases">
        <authorList>
            <person name="Delattre M."/>
        </authorList>
    </citation>
    <scope>NUCLEOTIDE SEQUENCE</scope>
    <source>
        <strain evidence="2">AF72</strain>
    </source>
</reference>
<feature type="transmembrane region" description="Helical" evidence="1">
    <location>
        <begin position="80"/>
        <end position="106"/>
    </location>
</feature>
<feature type="non-terminal residue" evidence="2">
    <location>
        <position position="1"/>
    </location>
</feature>
<dbReference type="EMBL" id="CATQJA010002329">
    <property type="protein sequence ID" value="CAJ0570478.1"/>
    <property type="molecule type" value="Genomic_DNA"/>
</dbReference>
<keyword evidence="1" id="KW-0472">Membrane</keyword>
<organism evidence="2 3">
    <name type="scientific">Mesorhabditis spiculigera</name>
    <dbReference type="NCBI Taxonomy" id="96644"/>
    <lineage>
        <taxon>Eukaryota</taxon>
        <taxon>Metazoa</taxon>
        <taxon>Ecdysozoa</taxon>
        <taxon>Nematoda</taxon>
        <taxon>Chromadorea</taxon>
        <taxon>Rhabditida</taxon>
        <taxon>Rhabditina</taxon>
        <taxon>Rhabditomorpha</taxon>
        <taxon>Rhabditoidea</taxon>
        <taxon>Rhabditidae</taxon>
        <taxon>Mesorhabditinae</taxon>
        <taxon>Mesorhabditis</taxon>
    </lineage>
</organism>
<dbReference type="Proteomes" id="UP001177023">
    <property type="component" value="Unassembled WGS sequence"/>
</dbReference>
<keyword evidence="1" id="KW-0812">Transmembrane</keyword>
<feature type="transmembrane region" description="Helical" evidence="1">
    <location>
        <begin position="36"/>
        <end position="60"/>
    </location>
</feature>
<evidence type="ECO:0000313" key="3">
    <source>
        <dbReference type="Proteomes" id="UP001177023"/>
    </source>
</evidence>
<sequence>MYEGSELDCARFSSEVCAVQDPICVEPEEAKTDPQLLRVGSVCCFVGISSLLFEVLPVSFRLWSTYSNVVDYFGQFSGVVYWVGSLSGLFGIATSLINNIAIILISRSAWRTLKRRLLRTEPSLHSSSWSVRQSTIAANRQAHIDQAIPLN</sequence>
<name>A0AA36CKH8_9BILA</name>
<accession>A0AA36CKH8</accession>
<keyword evidence="1" id="KW-1133">Transmembrane helix</keyword>
<proteinExistence type="predicted"/>
<evidence type="ECO:0000313" key="2">
    <source>
        <dbReference type="EMBL" id="CAJ0570478.1"/>
    </source>
</evidence>
<comment type="caution">
    <text evidence="2">The sequence shown here is derived from an EMBL/GenBank/DDBJ whole genome shotgun (WGS) entry which is preliminary data.</text>
</comment>
<protein>
    <submittedName>
        <fullName evidence="2">Uncharacterized protein</fullName>
    </submittedName>
</protein>
<dbReference type="AlphaFoldDB" id="A0AA36CKH8"/>
<gene>
    <name evidence="2" type="ORF">MSPICULIGERA_LOCUS8916</name>
</gene>
<evidence type="ECO:0000256" key="1">
    <source>
        <dbReference type="SAM" id="Phobius"/>
    </source>
</evidence>
<keyword evidence="3" id="KW-1185">Reference proteome</keyword>